<dbReference type="Pfam" id="PF25072">
    <property type="entry name" value="DUF7796"/>
    <property type="match status" value="1"/>
</dbReference>
<organism evidence="3 4">
    <name type="scientific">Riccia sorocarpa</name>
    <dbReference type="NCBI Taxonomy" id="122646"/>
    <lineage>
        <taxon>Eukaryota</taxon>
        <taxon>Viridiplantae</taxon>
        <taxon>Streptophyta</taxon>
        <taxon>Embryophyta</taxon>
        <taxon>Marchantiophyta</taxon>
        <taxon>Marchantiopsida</taxon>
        <taxon>Marchantiidae</taxon>
        <taxon>Marchantiales</taxon>
        <taxon>Ricciaceae</taxon>
        <taxon>Riccia</taxon>
    </lineage>
</organism>
<keyword evidence="1" id="KW-0812">Transmembrane</keyword>
<evidence type="ECO:0000313" key="3">
    <source>
        <dbReference type="EMBL" id="KAL3693113.1"/>
    </source>
</evidence>
<sequence>MATASWKKREEGWLLFTLGLIVLGMIYWLSPSSELRQTQWTIRGFPYEFRKPCDLIRPPDSERVAICLVGGARAFELTGPSIKHHLLGPYEGADVFVHAPIDGDAHKLSLLDGAPRLAAIRLFEPTRINQTRMATELLTARGSPHGIQGLLQYFRLVEGCLNMIEEYEALNSFQYKWVIRTRVDGYWNAPMPPVDSFDKAYYYVPYGSEFGGFNDRLGIGSRETSTVALARLSLLSKIHELGYRELHSESAFASQFEVRNVEVKKRTFPFCVLSARKYSWPPRKWGVPVLSIGSKGPLNGAKCRPCTPKLVGKRAEEVVNASERLSGWIGPTEDPKLCNAAGKWENGWENIFDKIAGEEAANARQKISSRTFSQCIQEIEEFRQKWKVWDAPSAEVLCQKGSLVDS</sequence>
<name>A0ABD3HNV0_9MARC</name>
<gene>
    <name evidence="3" type="ORF">R1sor_006764</name>
</gene>
<keyword evidence="1" id="KW-0472">Membrane</keyword>
<dbReference type="Proteomes" id="UP001633002">
    <property type="component" value="Unassembled WGS sequence"/>
</dbReference>
<dbReference type="AlphaFoldDB" id="A0ABD3HNV0"/>
<dbReference type="PANTHER" id="PTHR35112">
    <property type="entry name" value="OS08G0360500 PROTEIN"/>
    <property type="match status" value="1"/>
</dbReference>
<keyword evidence="1" id="KW-1133">Transmembrane helix</keyword>
<evidence type="ECO:0000313" key="4">
    <source>
        <dbReference type="Proteomes" id="UP001633002"/>
    </source>
</evidence>
<feature type="transmembrane region" description="Helical" evidence="1">
    <location>
        <begin position="12"/>
        <end position="29"/>
    </location>
</feature>
<dbReference type="PANTHER" id="PTHR35112:SF1">
    <property type="entry name" value="RING_FYVE_PHD ZINC FINGER SUPERFAMILY PROTEIN"/>
    <property type="match status" value="1"/>
</dbReference>
<proteinExistence type="predicted"/>
<comment type="caution">
    <text evidence="3">The sequence shown here is derived from an EMBL/GenBank/DDBJ whole genome shotgun (WGS) entry which is preliminary data.</text>
</comment>
<evidence type="ECO:0000259" key="2">
    <source>
        <dbReference type="Pfam" id="PF25072"/>
    </source>
</evidence>
<protein>
    <recommendedName>
        <fullName evidence="2">DUF7796 domain-containing protein</fullName>
    </recommendedName>
</protein>
<evidence type="ECO:0000256" key="1">
    <source>
        <dbReference type="SAM" id="Phobius"/>
    </source>
</evidence>
<dbReference type="EMBL" id="JBJQOH010000003">
    <property type="protein sequence ID" value="KAL3693113.1"/>
    <property type="molecule type" value="Genomic_DNA"/>
</dbReference>
<keyword evidence="4" id="KW-1185">Reference proteome</keyword>
<accession>A0ABD3HNV0</accession>
<dbReference type="InterPro" id="IPR056698">
    <property type="entry name" value="DUF7796"/>
</dbReference>
<feature type="domain" description="DUF7796" evidence="2">
    <location>
        <begin position="61"/>
        <end position="401"/>
    </location>
</feature>
<reference evidence="3 4" key="1">
    <citation type="submission" date="2024-09" db="EMBL/GenBank/DDBJ databases">
        <title>Chromosome-scale assembly of Riccia sorocarpa.</title>
        <authorList>
            <person name="Paukszto L."/>
        </authorList>
    </citation>
    <scope>NUCLEOTIDE SEQUENCE [LARGE SCALE GENOMIC DNA]</scope>
    <source>
        <strain evidence="3">LP-2024</strain>
        <tissue evidence="3">Aerial parts of the thallus</tissue>
    </source>
</reference>